<dbReference type="GO" id="GO:0009636">
    <property type="term" value="P:response to toxic substance"/>
    <property type="evidence" value="ECO:0007669"/>
    <property type="project" value="InterPro"/>
</dbReference>
<dbReference type="Proteomes" id="UP000001171">
    <property type="component" value="Chromosome"/>
</dbReference>
<proteinExistence type="inferred from homology"/>
<evidence type="ECO:0000256" key="4">
    <source>
        <dbReference type="ARBA" id="ARBA00023136"/>
    </source>
</evidence>
<dbReference type="InterPro" id="IPR012556">
    <property type="entry name" value="Entericidin"/>
</dbReference>
<dbReference type="KEGG" id="ilo:IL0890"/>
<keyword evidence="4" id="KW-0472">Membrane</keyword>
<dbReference type="GeneID" id="41337846"/>
<keyword evidence="6" id="KW-0449">Lipoprotein</keyword>
<reference evidence="7 8" key="1">
    <citation type="journal article" date="2004" name="Proc. Natl. Acad. Sci. U.S.A.">
        <title>Genome sequence of the deep-sea gamma-proteobacterium Idiomarina loihiensis reveals amino acid fermentation as a source of carbon and energy.</title>
        <authorList>
            <person name="Hou S."/>
            <person name="Saw J.H."/>
            <person name="Lee K.S."/>
            <person name="Freitas T.A."/>
            <person name="Belisle C."/>
            <person name="Kawarabayasi Y."/>
            <person name="Donachie S.P."/>
            <person name="Pikina A."/>
            <person name="Galperin M.Y."/>
            <person name="Koonin E.V."/>
            <person name="Makarova K.S."/>
            <person name="Omelchenko M.V."/>
            <person name="Sorokin A."/>
            <person name="Wolf Y.I."/>
            <person name="Li Q.X."/>
            <person name="Keum Y.S."/>
            <person name="Campbell S."/>
            <person name="Denery J."/>
            <person name="Aizawa S."/>
            <person name="Shibata S."/>
            <person name="Malahoff A."/>
            <person name="Alam M."/>
        </authorList>
    </citation>
    <scope>NUCLEOTIDE SEQUENCE [LARGE SCALE GENOMIC DNA]</scope>
    <source>
        <strain evidence="8">ATCC BAA-735 / DSM 15497 / L2-TR</strain>
    </source>
</reference>
<evidence type="ECO:0000313" key="7">
    <source>
        <dbReference type="EMBL" id="AAV81730.1"/>
    </source>
</evidence>
<accession>Q5QW42</accession>
<evidence type="ECO:0000313" key="8">
    <source>
        <dbReference type="Proteomes" id="UP000001171"/>
    </source>
</evidence>
<evidence type="ECO:0000256" key="1">
    <source>
        <dbReference type="ARBA" id="ARBA00010296"/>
    </source>
</evidence>
<dbReference type="GO" id="GO:0016020">
    <property type="term" value="C:membrane"/>
    <property type="evidence" value="ECO:0007669"/>
    <property type="project" value="InterPro"/>
</dbReference>
<keyword evidence="3" id="KW-0732">Signal</keyword>
<comment type="similarity">
    <text evidence="1">Belongs to the EcnA/EcnB lipoprotein family.</text>
</comment>
<dbReference type="PROSITE" id="PS51257">
    <property type="entry name" value="PROKAR_LIPOPROTEIN"/>
    <property type="match status" value="1"/>
</dbReference>
<dbReference type="RefSeq" id="WP_011234141.1">
    <property type="nucleotide sequence ID" value="NC_006512.1"/>
</dbReference>
<organism evidence="7 8">
    <name type="scientific">Idiomarina loihiensis (strain ATCC BAA-735 / DSM 15497 / L2-TR)</name>
    <dbReference type="NCBI Taxonomy" id="283942"/>
    <lineage>
        <taxon>Bacteria</taxon>
        <taxon>Pseudomonadati</taxon>
        <taxon>Pseudomonadota</taxon>
        <taxon>Gammaproteobacteria</taxon>
        <taxon>Alteromonadales</taxon>
        <taxon>Idiomarinaceae</taxon>
        <taxon>Idiomarina</taxon>
    </lineage>
</organism>
<dbReference type="EMBL" id="AE017340">
    <property type="protein sequence ID" value="AAV81730.1"/>
    <property type="molecule type" value="Genomic_DNA"/>
</dbReference>
<dbReference type="AlphaFoldDB" id="Q5QW42"/>
<dbReference type="STRING" id="283942.IL0890"/>
<evidence type="ECO:0000256" key="5">
    <source>
        <dbReference type="ARBA" id="ARBA00023139"/>
    </source>
</evidence>
<dbReference type="HOGENOM" id="CLU_193827_8_2_6"/>
<dbReference type="OrthoDB" id="9181810at2"/>
<dbReference type="eggNOG" id="COG5510">
    <property type="taxonomic scope" value="Bacteria"/>
</dbReference>
<keyword evidence="8" id="KW-1185">Reference proteome</keyword>
<gene>
    <name evidence="7" type="ordered locus">IL0890</name>
</gene>
<keyword evidence="5" id="KW-0564">Palmitate</keyword>
<protein>
    <submittedName>
        <fullName evidence="7">Uncharacterized conserved secreted protein</fullName>
    </submittedName>
</protein>
<evidence type="ECO:0000256" key="2">
    <source>
        <dbReference type="ARBA" id="ARBA00022475"/>
    </source>
</evidence>
<name>Q5QW42_IDILO</name>
<dbReference type="Pfam" id="PF08085">
    <property type="entry name" value="Entericidin"/>
    <property type="match status" value="1"/>
</dbReference>
<keyword evidence="2" id="KW-1003">Cell membrane</keyword>
<evidence type="ECO:0000256" key="3">
    <source>
        <dbReference type="ARBA" id="ARBA00022729"/>
    </source>
</evidence>
<evidence type="ECO:0000256" key="6">
    <source>
        <dbReference type="ARBA" id="ARBA00023288"/>
    </source>
</evidence>
<sequence length="42" mass="4460">MFLRALLVTIAIFGLSACETMEGAGEDIENAGEAIQDEADDE</sequence>